<organism evidence="3 4">
    <name type="scientific">Ornithinimicrobium faecis</name>
    <dbReference type="NCBI Taxonomy" id="2934158"/>
    <lineage>
        <taxon>Bacteria</taxon>
        <taxon>Bacillati</taxon>
        <taxon>Actinomycetota</taxon>
        <taxon>Actinomycetes</taxon>
        <taxon>Micrococcales</taxon>
        <taxon>Ornithinimicrobiaceae</taxon>
        <taxon>Ornithinimicrobium</taxon>
    </lineage>
</organism>
<dbReference type="Proteomes" id="UP001056455">
    <property type="component" value="Chromosome"/>
</dbReference>
<dbReference type="InterPro" id="IPR000551">
    <property type="entry name" value="MerR-type_HTH_dom"/>
</dbReference>
<sequence length="147" mass="16514">MKSSPVREEKFAAWSVGELAQRFDLPTHVLRYWEEQGLLSPQRDAGGRRRFGHDDLARVAIIVRNKAAGMTLAQIRVLLDAESAGRHTVLEEHLADLERRMRDMEQSRAMTLHALECQAHDITTCPNFRAAVQDVIDGTAFPSGHLA</sequence>
<dbReference type="CDD" id="cd00592">
    <property type="entry name" value="HTH_MerR-like"/>
    <property type="match status" value="1"/>
</dbReference>
<dbReference type="InterPro" id="IPR009061">
    <property type="entry name" value="DNA-bd_dom_put_sf"/>
</dbReference>
<dbReference type="Pfam" id="PF13411">
    <property type="entry name" value="MerR_1"/>
    <property type="match status" value="1"/>
</dbReference>
<dbReference type="PANTHER" id="PTHR30204">
    <property type="entry name" value="REDOX-CYCLING DRUG-SENSING TRANSCRIPTIONAL ACTIVATOR SOXR"/>
    <property type="match status" value="1"/>
</dbReference>
<dbReference type="PROSITE" id="PS50937">
    <property type="entry name" value="HTH_MERR_2"/>
    <property type="match status" value="1"/>
</dbReference>
<evidence type="ECO:0000256" key="1">
    <source>
        <dbReference type="ARBA" id="ARBA00023125"/>
    </source>
</evidence>
<dbReference type="Gene3D" id="1.10.1660.10">
    <property type="match status" value="1"/>
</dbReference>
<evidence type="ECO:0000259" key="2">
    <source>
        <dbReference type="PROSITE" id="PS50937"/>
    </source>
</evidence>
<dbReference type="EMBL" id="CP099489">
    <property type="protein sequence ID" value="USQ78676.1"/>
    <property type="molecule type" value="Genomic_DNA"/>
</dbReference>
<reference evidence="3" key="1">
    <citation type="submission" date="2022-06" db="EMBL/GenBank/DDBJ databases">
        <title>Ornithinimicrobium HY1793.</title>
        <authorList>
            <person name="Huang Y."/>
        </authorList>
    </citation>
    <scope>NUCLEOTIDE SEQUENCE</scope>
    <source>
        <strain evidence="3">HY1793</strain>
    </source>
</reference>
<evidence type="ECO:0000313" key="3">
    <source>
        <dbReference type="EMBL" id="USQ78676.1"/>
    </source>
</evidence>
<protein>
    <submittedName>
        <fullName evidence="3">MerR family transcriptional regulator</fullName>
    </submittedName>
</protein>
<evidence type="ECO:0000313" key="4">
    <source>
        <dbReference type="Proteomes" id="UP001056455"/>
    </source>
</evidence>
<dbReference type="RefSeq" id="WP_252591473.1">
    <property type="nucleotide sequence ID" value="NZ_CP099489.1"/>
</dbReference>
<dbReference type="SUPFAM" id="SSF46955">
    <property type="entry name" value="Putative DNA-binding domain"/>
    <property type="match status" value="1"/>
</dbReference>
<dbReference type="SMART" id="SM00422">
    <property type="entry name" value="HTH_MERR"/>
    <property type="match status" value="1"/>
</dbReference>
<keyword evidence="4" id="KW-1185">Reference proteome</keyword>
<accession>A0ABY4YPJ3</accession>
<dbReference type="PANTHER" id="PTHR30204:SF97">
    <property type="entry name" value="MERR FAMILY REGULATORY PROTEIN"/>
    <property type="match status" value="1"/>
</dbReference>
<feature type="domain" description="HTH merR-type" evidence="2">
    <location>
        <begin position="13"/>
        <end position="81"/>
    </location>
</feature>
<gene>
    <name evidence="3" type="ORF">NF556_13700</name>
</gene>
<dbReference type="InterPro" id="IPR047057">
    <property type="entry name" value="MerR_fam"/>
</dbReference>
<name>A0ABY4YPJ3_9MICO</name>
<proteinExistence type="predicted"/>
<keyword evidence="1" id="KW-0238">DNA-binding</keyword>